<reference evidence="1 2" key="1">
    <citation type="submission" date="2016-04" db="EMBL/GenBank/DDBJ databases">
        <title>A degradative enzymes factory behind the ericoid mycorrhizal symbiosis.</title>
        <authorList>
            <consortium name="DOE Joint Genome Institute"/>
            <person name="Martino E."/>
            <person name="Morin E."/>
            <person name="Grelet G."/>
            <person name="Kuo A."/>
            <person name="Kohler A."/>
            <person name="Daghino S."/>
            <person name="Barry K."/>
            <person name="Choi C."/>
            <person name="Cichocki N."/>
            <person name="Clum A."/>
            <person name="Copeland A."/>
            <person name="Hainaut M."/>
            <person name="Haridas S."/>
            <person name="Labutti K."/>
            <person name="Lindquist E."/>
            <person name="Lipzen A."/>
            <person name="Khouja H.-R."/>
            <person name="Murat C."/>
            <person name="Ohm R."/>
            <person name="Olson A."/>
            <person name="Spatafora J."/>
            <person name="Veneault-Fourrey C."/>
            <person name="Henrissat B."/>
            <person name="Grigoriev I."/>
            <person name="Martin F."/>
            <person name="Perotto S."/>
        </authorList>
    </citation>
    <scope>NUCLEOTIDE SEQUENCE [LARGE SCALE GENOMIC DNA]</scope>
    <source>
        <strain evidence="1 2">E</strain>
    </source>
</reference>
<dbReference type="GeneID" id="36590399"/>
<organism evidence="1 2">
    <name type="scientific">Hyaloscypha bicolor E</name>
    <dbReference type="NCBI Taxonomy" id="1095630"/>
    <lineage>
        <taxon>Eukaryota</taxon>
        <taxon>Fungi</taxon>
        <taxon>Dikarya</taxon>
        <taxon>Ascomycota</taxon>
        <taxon>Pezizomycotina</taxon>
        <taxon>Leotiomycetes</taxon>
        <taxon>Helotiales</taxon>
        <taxon>Hyaloscyphaceae</taxon>
        <taxon>Hyaloscypha</taxon>
        <taxon>Hyaloscypha bicolor</taxon>
    </lineage>
</organism>
<gene>
    <name evidence="1" type="ORF">K444DRAFT_623801</name>
</gene>
<name>A0A2J6TXB7_9HELO</name>
<accession>A0A2J6TXB7</accession>
<keyword evidence="2" id="KW-1185">Reference proteome</keyword>
<dbReference type="AlphaFoldDB" id="A0A2J6TXB7"/>
<proteinExistence type="predicted"/>
<dbReference type="Proteomes" id="UP000235371">
    <property type="component" value="Unassembled WGS sequence"/>
</dbReference>
<evidence type="ECO:0000313" key="1">
    <source>
        <dbReference type="EMBL" id="PMD67657.1"/>
    </source>
</evidence>
<dbReference type="InParanoid" id="A0A2J6TXB7"/>
<dbReference type="EMBL" id="KZ613740">
    <property type="protein sequence ID" value="PMD67657.1"/>
    <property type="molecule type" value="Genomic_DNA"/>
</dbReference>
<protein>
    <submittedName>
        <fullName evidence="1">Uncharacterized protein</fullName>
    </submittedName>
</protein>
<sequence length="184" mass="20684">MGNDAIYKGYWHYDYEKNGIANAYGETKETAKKAAAEFEKPPKDTTKNLIEDLPPPFLNCLFVPQQCRVIRDSGSSLRREKVVEDRHRNRKRLELEGAAWKGDKRGGRGHLGAAQPNSFSSSTMLFLLPKRVLARESRKDSVEVEIEGLLVRQSTRMSNAMFGEGLVGVNGDMNPPRHLALLEP</sequence>
<evidence type="ECO:0000313" key="2">
    <source>
        <dbReference type="Proteomes" id="UP000235371"/>
    </source>
</evidence>
<dbReference type="RefSeq" id="XP_024744561.1">
    <property type="nucleotide sequence ID" value="XM_024882322.1"/>
</dbReference>